<proteinExistence type="predicted"/>
<comment type="caution">
    <text evidence="1">The sequence shown here is derived from an EMBL/GenBank/DDBJ whole genome shotgun (WGS) entry which is preliminary data.</text>
</comment>
<gene>
    <name evidence="1" type="ORF">HBF32_08135</name>
</gene>
<sequence length="55" mass="5812">MKPSTDRPEACAIAGSVHVFVGGYHQVMSIAAAETLVNKIADAIEQAKQQEAEKA</sequence>
<dbReference type="RefSeq" id="WP_166699174.1">
    <property type="nucleotide sequence ID" value="NZ_JAAQTL010000001.1"/>
</dbReference>
<protein>
    <submittedName>
        <fullName evidence="1">Uncharacterized protein</fullName>
    </submittedName>
</protein>
<evidence type="ECO:0000313" key="1">
    <source>
        <dbReference type="EMBL" id="NID15429.1"/>
    </source>
</evidence>
<organism evidence="1 2">
    <name type="scientific">Luteibacter yeojuensis</name>
    <dbReference type="NCBI Taxonomy" id="345309"/>
    <lineage>
        <taxon>Bacteria</taxon>
        <taxon>Pseudomonadati</taxon>
        <taxon>Pseudomonadota</taxon>
        <taxon>Gammaproteobacteria</taxon>
        <taxon>Lysobacterales</taxon>
        <taxon>Rhodanobacteraceae</taxon>
        <taxon>Luteibacter</taxon>
    </lineage>
</organism>
<accession>A0A7X5QU35</accession>
<dbReference type="Proteomes" id="UP000518878">
    <property type="component" value="Unassembled WGS sequence"/>
</dbReference>
<dbReference type="EMBL" id="JAAQTL010000001">
    <property type="protein sequence ID" value="NID15429.1"/>
    <property type="molecule type" value="Genomic_DNA"/>
</dbReference>
<keyword evidence="2" id="KW-1185">Reference proteome</keyword>
<reference evidence="1 2" key="1">
    <citation type="journal article" date="2006" name="Int. J. Syst. Evol. Microbiol.">
        <title>Dyella yeojuensis sp. nov., isolated from greenhouse soil in Korea.</title>
        <authorList>
            <person name="Kim B.Y."/>
            <person name="Weon H.Y."/>
            <person name="Lee K.H."/>
            <person name="Seok S.J."/>
            <person name="Kwon S.W."/>
            <person name="Go S.J."/>
            <person name="Stackebrandt E."/>
        </authorList>
    </citation>
    <scope>NUCLEOTIDE SEQUENCE [LARGE SCALE GENOMIC DNA]</scope>
    <source>
        <strain evidence="1 2">DSM 17673</strain>
    </source>
</reference>
<evidence type="ECO:0000313" key="2">
    <source>
        <dbReference type="Proteomes" id="UP000518878"/>
    </source>
</evidence>
<name>A0A7X5QU35_9GAMM</name>
<dbReference type="AlphaFoldDB" id="A0A7X5QU35"/>